<dbReference type="Gene3D" id="3.40.50.300">
    <property type="entry name" value="P-loop containing nucleotide triphosphate hydrolases"/>
    <property type="match status" value="1"/>
</dbReference>
<organism evidence="7 8">
    <name type="scientific">Mobilicoccus caccae</name>
    <dbReference type="NCBI Taxonomy" id="1859295"/>
    <lineage>
        <taxon>Bacteria</taxon>
        <taxon>Bacillati</taxon>
        <taxon>Actinomycetota</taxon>
        <taxon>Actinomycetes</taxon>
        <taxon>Micrococcales</taxon>
        <taxon>Dermatophilaceae</taxon>
        <taxon>Mobilicoccus</taxon>
    </lineage>
</organism>
<dbReference type="PROSITE" id="PS50893">
    <property type="entry name" value="ABC_TRANSPORTER_2"/>
    <property type="match status" value="1"/>
</dbReference>
<dbReference type="Pfam" id="PF00005">
    <property type="entry name" value="ABC_tran"/>
    <property type="match status" value="1"/>
</dbReference>
<evidence type="ECO:0000313" key="8">
    <source>
        <dbReference type="Proteomes" id="UP001157126"/>
    </source>
</evidence>
<keyword evidence="4 7" id="KW-0067">ATP-binding</keyword>
<dbReference type="EMBL" id="BSUO01000001">
    <property type="protein sequence ID" value="GMA41731.1"/>
    <property type="molecule type" value="Genomic_DNA"/>
</dbReference>
<proteinExistence type="predicted"/>
<dbReference type="InterPro" id="IPR003593">
    <property type="entry name" value="AAA+_ATPase"/>
</dbReference>
<comment type="caution">
    <text evidence="7">The sequence shown here is derived from an EMBL/GenBank/DDBJ whole genome shotgun (WGS) entry which is preliminary data.</text>
</comment>
<dbReference type="Proteomes" id="UP001157126">
    <property type="component" value="Unassembled WGS sequence"/>
</dbReference>
<keyword evidence="5" id="KW-0046">Antibiotic resistance</keyword>
<dbReference type="CDD" id="cd03230">
    <property type="entry name" value="ABC_DR_subfamily_A"/>
    <property type="match status" value="1"/>
</dbReference>
<evidence type="ECO:0000259" key="6">
    <source>
        <dbReference type="PROSITE" id="PS50893"/>
    </source>
</evidence>
<comment type="subcellular location">
    <subcellularLocation>
        <location evidence="1">Cell membrane</location>
        <topology evidence="1">Peripheral membrane protein</topology>
    </subcellularLocation>
</comment>
<evidence type="ECO:0000256" key="3">
    <source>
        <dbReference type="ARBA" id="ARBA00022741"/>
    </source>
</evidence>
<gene>
    <name evidence="7" type="ORF">GCM10025883_37760</name>
</gene>
<dbReference type="RefSeq" id="WP_284305253.1">
    <property type="nucleotide sequence ID" value="NZ_BSUO01000001.1"/>
</dbReference>
<dbReference type="PROSITE" id="PS00211">
    <property type="entry name" value="ABC_TRANSPORTER_1"/>
    <property type="match status" value="1"/>
</dbReference>
<reference evidence="8" key="1">
    <citation type="journal article" date="2019" name="Int. J. Syst. Evol. Microbiol.">
        <title>The Global Catalogue of Microorganisms (GCM) 10K type strain sequencing project: providing services to taxonomists for standard genome sequencing and annotation.</title>
        <authorList>
            <consortium name="The Broad Institute Genomics Platform"/>
            <consortium name="The Broad Institute Genome Sequencing Center for Infectious Disease"/>
            <person name="Wu L."/>
            <person name="Ma J."/>
        </authorList>
    </citation>
    <scope>NUCLEOTIDE SEQUENCE [LARGE SCALE GENOMIC DNA]</scope>
    <source>
        <strain evidence="8">NBRC 113072</strain>
    </source>
</reference>
<keyword evidence="8" id="KW-1185">Reference proteome</keyword>
<dbReference type="GO" id="GO:0005524">
    <property type="term" value="F:ATP binding"/>
    <property type="evidence" value="ECO:0007669"/>
    <property type="project" value="UniProtKB-KW"/>
</dbReference>
<dbReference type="InterPro" id="IPR027417">
    <property type="entry name" value="P-loop_NTPase"/>
</dbReference>
<feature type="domain" description="ABC transporter" evidence="6">
    <location>
        <begin position="1"/>
        <end position="227"/>
    </location>
</feature>
<evidence type="ECO:0000256" key="5">
    <source>
        <dbReference type="ARBA" id="ARBA00023251"/>
    </source>
</evidence>
<dbReference type="PANTHER" id="PTHR42711:SF16">
    <property type="entry name" value="ABC TRANSPORTER ATP-BINDING PROTEIN"/>
    <property type="match status" value="1"/>
</dbReference>
<keyword evidence="3" id="KW-0547">Nucleotide-binding</keyword>
<evidence type="ECO:0000256" key="1">
    <source>
        <dbReference type="ARBA" id="ARBA00004202"/>
    </source>
</evidence>
<dbReference type="InterPro" id="IPR050763">
    <property type="entry name" value="ABC_transporter_ATP-binding"/>
</dbReference>
<evidence type="ECO:0000256" key="4">
    <source>
        <dbReference type="ARBA" id="ARBA00022840"/>
    </source>
</evidence>
<evidence type="ECO:0000313" key="7">
    <source>
        <dbReference type="EMBL" id="GMA41731.1"/>
    </source>
</evidence>
<sequence>MRYGDKTVLEGVDLTIAPGEVVALLGPNGAGKTTTIEVLEGFRRRSYGTVRVLGVDPDRGDERWQARMGVVLQSWRDHRRWKVRQLLHHMAAHYRRFSIPERRPYDPDELLELVGLTAQAEARVGQLSGGQRRRLDVAIGLVGNPELLFLDEPTVGFDPEARQLFHDLIRSISRDTEMAIILTTHDLGEAELLADSVAILVGGRIVVRGTTAEIAHKYAWGTQVSYRCGGLVHTETVTDATSYVREVLTARPDATDLVVRPLSLHDAYLQMIRAVDDELADAQALTTIQEGPMITHAH</sequence>
<keyword evidence="2" id="KW-0813">Transport</keyword>
<dbReference type="SMART" id="SM00382">
    <property type="entry name" value="AAA"/>
    <property type="match status" value="1"/>
</dbReference>
<name>A0ABQ6IXD6_9MICO</name>
<dbReference type="PANTHER" id="PTHR42711">
    <property type="entry name" value="ABC TRANSPORTER ATP-BINDING PROTEIN"/>
    <property type="match status" value="1"/>
</dbReference>
<dbReference type="InterPro" id="IPR003439">
    <property type="entry name" value="ABC_transporter-like_ATP-bd"/>
</dbReference>
<dbReference type="SUPFAM" id="SSF52540">
    <property type="entry name" value="P-loop containing nucleoside triphosphate hydrolases"/>
    <property type="match status" value="1"/>
</dbReference>
<protein>
    <submittedName>
        <fullName evidence="7">Multidrug ABC transporter ATP-binding protein</fullName>
    </submittedName>
</protein>
<accession>A0ABQ6IXD6</accession>
<evidence type="ECO:0000256" key="2">
    <source>
        <dbReference type="ARBA" id="ARBA00022448"/>
    </source>
</evidence>
<dbReference type="InterPro" id="IPR017871">
    <property type="entry name" value="ABC_transporter-like_CS"/>
</dbReference>